<name>A0AAP0KK36_9MAGN</name>
<dbReference type="AlphaFoldDB" id="A0AAP0KK36"/>
<protein>
    <submittedName>
        <fullName evidence="2">Uncharacterized protein</fullName>
    </submittedName>
</protein>
<dbReference type="Proteomes" id="UP001417504">
    <property type="component" value="Unassembled WGS sequence"/>
</dbReference>
<dbReference type="EMBL" id="JBBNAE010000001">
    <property type="protein sequence ID" value="KAK9153183.1"/>
    <property type="molecule type" value="Genomic_DNA"/>
</dbReference>
<evidence type="ECO:0000256" key="1">
    <source>
        <dbReference type="SAM" id="SignalP"/>
    </source>
</evidence>
<dbReference type="PANTHER" id="PTHR36806">
    <property type="entry name" value="ADENINE PHOSPHORIBOSYLTRANSFERASE"/>
    <property type="match status" value="1"/>
</dbReference>
<organism evidence="2 3">
    <name type="scientific">Stephania japonica</name>
    <dbReference type="NCBI Taxonomy" id="461633"/>
    <lineage>
        <taxon>Eukaryota</taxon>
        <taxon>Viridiplantae</taxon>
        <taxon>Streptophyta</taxon>
        <taxon>Embryophyta</taxon>
        <taxon>Tracheophyta</taxon>
        <taxon>Spermatophyta</taxon>
        <taxon>Magnoliopsida</taxon>
        <taxon>Ranunculales</taxon>
        <taxon>Menispermaceae</taxon>
        <taxon>Menispermoideae</taxon>
        <taxon>Cissampelideae</taxon>
        <taxon>Stephania</taxon>
    </lineage>
</organism>
<proteinExistence type="predicted"/>
<keyword evidence="3" id="KW-1185">Reference proteome</keyword>
<evidence type="ECO:0000313" key="2">
    <source>
        <dbReference type="EMBL" id="KAK9153183.1"/>
    </source>
</evidence>
<sequence>MKKTVTVTVTLTLLLLLMWPSEGLPYSQIRTLISLSSSLMHRVGNARDARGDVGGAQRARRIAEGMESWGGLGLGGGVWRVGWDYVWNYAWRGGVGGVGELGGVVADVTDLLSLLHDLTQSWSDRGYQRALLLSYIRIWLSLKRFTKSLLKANRKTNSSSGAIREVVMVIKREVEGDLLKDCIEVGIGDLKGLAQVVKDMALQFSRQNNLHENSDL</sequence>
<accession>A0AAP0KK36</accession>
<evidence type="ECO:0000313" key="3">
    <source>
        <dbReference type="Proteomes" id="UP001417504"/>
    </source>
</evidence>
<feature type="signal peptide" evidence="1">
    <location>
        <begin position="1"/>
        <end position="23"/>
    </location>
</feature>
<feature type="chain" id="PRO_5042961078" evidence="1">
    <location>
        <begin position="24"/>
        <end position="216"/>
    </location>
</feature>
<keyword evidence="1" id="KW-0732">Signal</keyword>
<gene>
    <name evidence="2" type="ORF">Sjap_000663</name>
</gene>
<reference evidence="2 3" key="1">
    <citation type="submission" date="2024-01" db="EMBL/GenBank/DDBJ databases">
        <title>Genome assemblies of Stephania.</title>
        <authorList>
            <person name="Yang L."/>
        </authorList>
    </citation>
    <scope>NUCLEOTIDE SEQUENCE [LARGE SCALE GENOMIC DNA]</scope>
    <source>
        <strain evidence="2">QJT</strain>
        <tissue evidence="2">Leaf</tissue>
    </source>
</reference>
<comment type="caution">
    <text evidence="2">The sequence shown here is derived from an EMBL/GenBank/DDBJ whole genome shotgun (WGS) entry which is preliminary data.</text>
</comment>